<dbReference type="InterPro" id="IPR008927">
    <property type="entry name" value="6-PGluconate_DH-like_C_sf"/>
</dbReference>
<sequence>MILKTDRPTGAYGTALIQKFRNKTATIGVIGLGYVGLPLAVEKAKAGYRVIGFDVQQSKVEMVNAGVNFIGDVVDEDLRAIVRDGFLQATTDYSFLNEVDAVAICVPTPLDMYQQPDTSYVVNSARAIARYLHKGMLVVLESTTYPGTTEELVKPILEETGLTCGEDFFLAYSPERVDPGNKFFNTRNTPKVVGGVTEACLQTAVALYEEVLEGEVHPVSSPSVAEMEKIYENTFRHINIALANEMAILCDRMGINVWEVIDAAKSKPYGFMAFYPGPGLGGHCIPIDPFYLTWKAREFNYHTRLIELAGEINNSMPEFVVQRIGEILNERQKSVRGSVIYLLGVAYKKDIDDYRESPVLKIVDLLEEKGASVVVSDPHIATFKHRQKLYDCVELTERQLRQADLAVITTDHSKFDYNLIAGTVDCLLDTRNALRNREKPARYFLL</sequence>
<dbReference type="SUPFAM" id="SSF51735">
    <property type="entry name" value="NAD(P)-binding Rossmann-fold domains"/>
    <property type="match status" value="1"/>
</dbReference>
<dbReference type="RefSeq" id="WP_185130726.1">
    <property type="nucleotide sequence ID" value="NZ_JACJVO010000024.1"/>
</dbReference>
<reference evidence="5 6" key="1">
    <citation type="submission" date="2020-08" db="EMBL/GenBank/DDBJ databases">
        <title>Cohnella phylogeny.</title>
        <authorList>
            <person name="Dunlap C."/>
        </authorList>
    </citation>
    <scope>NUCLEOTIDE SEQUENCE [LARGE SCALE GENOMIC DNA]</scope>
    <source>
        <strain evidence="5 6">CBP 2801</strain>
    </source>
</reference>
<dbReference type="PIRSF" id="PIRSF500136">
    <property type="entry name" value="UDP_ManNAc_DH"/>
    <property type="match status" value="1"/>
</dbReference>
<protein>
    <submittedName>
        <fullName evidence="5">Nucleotide sugar dehydrogenase</fullName>
    </submittedName>
</protein>
<feature type="domain" description="UDP-glucose/GDP-mannose dehydrogenase C-terminal" evidence="4">
    <location>
        <begin position="341"/>
        <end position="436"/>
    </location>
</feature>
<dbReference type="SMART" id="SM00984">
    <property type="entry name" value="UDPG_MGDP_dh_C"/>
    <property type="match status" value="1"/>
</dbReference>
<dbReference type="InterPro" id="IPR014026">
    <property type="entry name" value="UDP-Glc/GDP-Man_DH_dimer"/>
</dbReference>
<dbReference type="InterPro" id="IPR036291">
    <property type="entry name" value="NAD(P)-bd_dom_sf"/>
</dbReference>
<dbReference type="InterPro" id="IPR014027">
    <property type="entry name" value="UDP-Glc/GDP-Man_DH_C"/>
</dbReference>
<organism evidence="5 6">
    <name type="scientific">Cohnella zeiphila</name>
    <dbReference type="NCBI Taxonomy" id="2761120"/>
    <lineage>
        <taxon>Bacteria</taxon>
        <taxon>Bacillati</taxon>
        <taxon>Bacillota</taxon>
        <taxon>Bacilli</taxon>
        <taxon>Bacillales</taxon>
        <taxon>Paenibacillaceae</taxon>
        <taxon>Cohnella</taxon>
    </lineage>
</organism>
<dbReference type="SUPFAM" id="SSF52413">
    <property type="entry name" value="UDP-glucose/GDP-mannose dehydrogenase C-terminal domain"/>
    <property type="match status" value="1"/>
</dbReference>
<dbReference type="GO" id="GO:0051287">
    <property type="term" value="F:NAD binding"/>
    <property type="evidence" value="ECO:0007669"/>
    <property type="project" value="InterPro"/>
</dbReference>
<dbReference type="SUPFAM" id="SSF48179">
    <property type="entry name" value="6-phosphogluconate dehydrogenase C-terminal domain-like"/>
    <property type="match status" value="1"/>
</dbReference>
<evidence type="ECO:0000313" key="6">
    <source>
        <dbReference type="Proteomes" id="UP000564644"/>
    </source>
</evidence>
<accession>A0A7X0SN55</accession>
<gene>
    <name evidence="5" type="ORF">H7C18_19295</name>
</gene>
<dbReference type="Pfam" id="PF03720">
    <property type="entry name" value="UDPG_MGDP_dh_C"/>
    <property type="match status" value="1"/>
</dbReference>
<dbReference type="InterPro" id="IPR028359">
    <property type="entry name" value="UDP_ManNAc/GlcNAc_DH"/>
</dbReference>
<dbReference type="Pfam" id="PF00984">
    <property type="entry name" value="UDPG_MGDP_dh"/>
    <property type="match status" value="1"/>
</dbReference>
<dbReference type="PANTHER" id="PTHR43491">
    <property type="entry name" value="UDP-N-ACETYL-D-MANNOSAMINE DEHYDROGENASE"/>
    <property type="match status" value="1"/>
</dbReference>
<dbReference type="GO" id="GO:0016616">
    <property type="term" value="F:oxidoreductase activity, acting on the CH-OH group of donors, NAD or NADP as acceptor"/>
    <property type="evidence" value="ECO:0007669"/>
    <property type="project" value="InterPro"/>
</dbReference>
<evidence type="ECO:0000313" key="5">
    <source>
        <dbReference type="EMBL" id="MBB6733067.1"/>
    </source>
</evidence>
<dbReference type="PANTHER" id="PTHR43491:SF1">
    <property type="entry name" value="UDP-N-ACETYL-D-MANNOSAMINE DEHYDROGENASE"/>
    <property type="match status" value="1"/>
</dbReference>
<evidence type="ECO:0000259" key="4">
    <source>
        <dbReference type="SMART" id="SM00984"/>
    </source>
</evidence>
<keyword evidence="1" id="KW-0560">Oxidoreductase</keyword>
<keyword evidence="6" id="KW-1185">Reference proteome</keyword>
<dbReference type="EMBL" id="JACJVO010000024">
    <property type="protein sequence ID" value="MBB6733067.1"/>
    <property type="molecule type" value="Genomic_DNA"/>
</dbReference>
<dbReference type="PIRSF" id="PIRSF000124">
    <property type="entry name" value="UDPglc_GDPman_dh"/>
    <property type="match status" value="1"/>
</dbReference>
<name>A0A7X0SN55_9BACL</name>
<comment type="similarity">
    <text evidence="3">Belongs to the UDP-glucose/GDP-mannose dehydrogenase family.</text>
</comment>
<dbReference type="InterPro" id="IPR017476">
    <property type="entry name" value="UDP-Glc/GDP-Man"/>
</dbReference>
<evidence type="ECO:0000256" key="2">
    <source>
        <dbReference type="ARBA" id="ARBA00023027"/>
    </source>
</evidence>
<dbReference type="GO" id="GO:0016628">
    <property type="term" value="F:oxidoreductase activity, acting on the CH-CH group of donors, NAD or NADP as acceptor"/>
    <property type="evidence" value="ECO:0007669"/>
    <property type="project" value="InterPro"/>
</dbReference>
<dbReference type="InterPro" id="IPR001732">
    <property type="entry name" value="UDP-Glc/GDP-Man_DH_N"/>
</dbReference>
<evidence type="ECO:0000256" key="3">
    <source>
        <dbReference type="PIRNR" id="PIRNR000124"/>
    </source>
</evidence>
<dbReference type="AlphaFoldDB" id="A0A7X0SN55"/>
<dbReference type="InterPro" id="IPR036220">
    <property type="entry name" value="UDP-Glc/GDP-Man_DH_C_sf"/>
</dbReference>
<dbReference type="NCBIfam" id="TIGR03026">
    <property type="entry name" value="NDP-sugDHase"/>
    <property type="match status" value="1"/>
</dbReference>
<dbReference type="Pfam" id="PF03721">
    <property type="entry name" value="UDPG_MGDP_dh_N"/>
    <property type="match status" value="1"/>
</dbReference>
<keyword evidence="2" id="KW-0520">NAD</keyword>
<dbReference type="GO" id="GO:0000271">
    <property type="term" value="P:polysaccharide biosynthetic process"/>
    <property type="evidence" value="ECO:0007669"/>
    <property type="project" value="InterPro"/>
</dbReference>
<dbReference type="Gene3D" id="3.40.50.720">
    <property type="entry name" value="NAD(P)-binding Rossmann-like Domain"/>
    <property type="match status" value="2"/>
</dbReference>
<dbReference type="Proteomes" id="UP000564644">
    <property type="component" value="Unassembled WGS sequence"/>
</dbReference>
<evidence type="ECO:0000256" key="1">
    <source>
        <dbReference type="ARBA" id="ARBA00023002"/>
    </source>
</evidence>
<comment type="caution">
    <text evidence="5">The sequence shown here is derived from an EMBL/GenBank/DDBJ whole genome shotgun (WGS) entry which is preliminary data.</text>
</comment>
<proteinExistence type="inferred from homology"/>